<feature type="chain" id="PRO_5006131809" description="DUF2865 domain-containing protein" evidence="3">
    <location>
        <begin position="24"/>
        <end position="431"/>
    </location>
</feature>
<feature type="coiled-coil region" evidence="1">
    <location>
        <begin position="82"/>
        <end position="109"/>
    </location>
</feature>
<dbReference type="Pfam" id="PF11064">
    <property type="entry name" value="DUF2865"/>
    <property type="match status" value="1"/>
</dbReference>
<evidence type="ECO:0000313" key="5">
    <source>
        <dbReference type="Proteomes" id="UP000048984"/>
    </source>
</evidence>
<feature type="compositionally biased region" description="Low complexity" evidence="2">
    <location>
        <begin position="147"/>
        <end position="157"/>
    </location>
</feature>
<keyword evidence="5" id="KW-1185">Reference proteome</keyword>
<proteinExistence type="predicted"/>
<dbReference type="EMBL" id="LJYW01000001">
    <property type="protein sequence ID" value="KPL55056.1"/>
    <property type="molecule type" value="Genomic_DNA"/>
</dbReference>
<feature type="compositionally biased region" description="Polar residues" evidence="2">
    <location>
        <begin position="352"/>
        <end position="362"/>
    </location>
</feature>
<name>A0A0P6VU33_9HYPH</name>
<evidence type="ECO:0000256" key="1">
    <source>
        <dbReference type="SAM" id="Coils"/>
    </source>
</evidence>
<dbReference type="RefSeq" id="WP_054361223.1">
    <property type="nucleotide sequence ID" value="NZ_LJYW01000001.1"/>
</dbReference>
<feature type="region of interest" description="Disordered" evidence="2">
    <location>
        <begin position="352"/>
        <end position="384"/>
    </location>
</feature>
<evidence type="ECO:0008006" key="6">
    <source>
        <dbReference type="Google" id="ProtNLM"/>
    </source>
</evidence>
<gene>
    <name evidence="4" type="ORF">ABB55_24865</name>
</gene>
<evidence type="ECO:0000256" key="3">
    <source>
        <dbReference type="SAM" id="SignalP"/>
    </source>
</evidence>
<dbReference type="Proteomes" id="UP000048984">
    <property type="component" value="Unassembled WGS sequence"/>
</dbReference>
<reference evidence="4 5" key="2">
    <citation type="submission" date="2015-10" db="EMBL/GenBank/DDBJ databases">
        <title>Draft Genome Sequence of Prosthecomicrobium hirschii ATCC 27832.</title>
        <authorList>
            <person name="Daniel J."/>
            <person name="Givan S.A."/>
            <person name="Brun Y.V."/>
            <person name="Brown P.J."/>
        </authorList>
    </citation>
    <scope>NUCLEOTIDE SEQUENCE [LARGE SCALE GENOMIC DNA]</scope>
    <source>
        <strain evidence="4 5">16</strain>
    </source>
</reference>
<evidence type="ECO:0000256" key="2">
    <source>
        <dbReference type="SAM" id="MobiDB-lite"/>
    </source>
</evidence>
<dbReference type="STRING" id="665126.ABB55_24865"/>
<dbReference type="AlphaFoldDB" id="A0A0P6VU33"/>
<keyword evidence="1" id="KW-0175">Coiled coil</keyword>
<reference evidence="4 5" key="1">
    <citation type="submission" date="2015-09" db="EMBL/GenBank/DDBJ databases">
        <authorList>
            <person name="Jackson K.R."/>
            <person name="Lunt B.L."/>
            <person name="Fisher J.N.B."/>
            <person name="Gardner A.V."/>
            <person name="Bailey M.E."/>
            <person name="Deus L.M."/>
            <person name="Earl A.S."/>
            <person name="Gibby P.D."/>
            <person name="Hartmann K.A."/>
            <person name="Liu J.E."/>
            <person name="Manci A.M."/>
            <person name="Nielsen D.A."/>
            <person name="Solomon M.B."/>
            <person name="Breakwell D.P."/>
            <person name="Burnett S.H."/>
            <person name="Grose J.H."/>
        </authorList>
    </citation>
    <scope>NUCLEOTIDE SEQUENCE [LARGE SCALE GENOMIC DNA]</scope>
    <source>
        <strain evidence="4 5">16</strain>
    </source>
</reference>
<dbReference type="InterPro" id="IPR021293">
    <property type="entry name" value="DUF2865"/>
</dbReference>
<sequence length="431" mass="44932">MRSPFVSALFAGFLFALGAVAQAQGDVCAGLSAQLARLDKSGAAVDPLSDAIMRQRDSLQRGVADYQRRCQGGFFTPAAPQCPAIQAKLAEMQRNLEQLEARARGARTTSAGAPPSGEDRARILTAMRQAGCGAGGSVTAGGPIPPGTIAAGPGRATQNGPAPIVAGPGERYFTLNGPGGPQTYREDASGRVTRVDSVPRARVAAVPPSRPGGGFFSSIFGERPPGVADPDDPYARGPEPIDGEGLPLDDGGAYRTLCVRMCDGYYFPISYSTSRSRFSLDGDICRARCPGAETRLFVHKTGLDSEAAVSADDGETPYTRIPNALRYRSEVVSGCGCGRPDPAMLPVNASSDEGANSGSNTVRVGDVRDDLPIPRAKPRYDEDPDTRLNAIASFIPAPIATIRPPASAGLGGEGNAPRSVRVVGPKFFANR</sequence>
<organism evidence="4 5">
    <name type="scientific">Prosthecodimorpha hirschii</name>
    <dbReference type="NCBI Taxonomy" id="665126"/>
    <lineage>
        <taxon>Bacteria</taxon>
        <taxon>Pseudomonadati</taxon>
        <taxon>Pseudomonadota</taxon>
        <taxon>Alphaproteobacteria</taxon>
        <taxon>Hyphomicrobiales</taxon>
        <taxon>Ancalomicrobiaceae</taxon>
        <taxon>Prosthecodimorpha</taxon>
    </lineage>
</organism>
<protein>
    <recommendedName>
        <fullName evidence="6">DUF2865 domain-containing protein</fullName>
    </recommendedName>
</protein>
<evidence type="ECO:0000313" key="4">
    <source>
        <dbReference type="EMBL" id="KPL55056.1"/>
    </source>
</evidence>
<feature type="region of interest" description="Disordered" evidence="2">
    <location>
        <begin position="136"/>
        <end position="170"/>
    </location>
</feature>
<feature type="signal peptide" evidence="3">
    <location>
        <begin position="1"/>
        <end position="23"/>
    </location>
</feature>
<comment type="caution">
    <text evidence="4">The sequence shown here is derived from an EMBL/GenBank/DDBJ whole genome shotgun (WGS) entry which is preliminary data.</text>
</comment>
<accession>A0A0P6VU33</accession>
<keyword evidence="3" id="KW-0732">Signal</keyword>